<comment type="catalytic activity">
    <reaction evidence="7 9">
        <text>L-cysteine + L-glutamate + ATP = gamma-L-glutamyl-L-cysteine + ADP + phosphate + H(+)</text>
        <dbReference type="Rhea" id="RHEA:13285"/>
        <dbReference type="ChEBI" id="CHEBI:15378"/>
        <dbReference type="ChEBI" id="CHEBI:29985"/>
        <dbReference type="ChEBI" id="CHEBI:30616"/>
        <dbReference type="ChEBI" id="CHEBI:35235"/>
        <dbReference type="ChEBI" id="CHEBI:43474"/>
        <dbReference type="ChEBI" id="CHEBI:58173"/>
        <dbReference type="ChEBI" id="CHEBI:456216"/>
        <dbReference type="EC" id="6.3.2.2"/>
    </reaction>
</comment>
<evidence type="ECO:0000256" key="5">
    <source>
        <dbReference type="ARBA" id="ARBA00022741"/>
    </source>
</evidence>
<accession>A0A7X2T3C1</accession>
<dbReference type="GO" id="GO:0004357">
    <property type="term" value="F:glutamate-cysteine ligase activity"/>
    <property type="evidence" value="ECO:0007669"/>
    <property type="project" value="UniProtKB-EC"/>
</dbReference>
<evidence type="ECO:0000256" key="8">
    <source>
        <dbReference type="RuleBase" id="RU003544"/>
    </source>
</evidence>
<evidence type="ECO:0000259" key="10">
    <source>
        <dbReference type="Pfam" id="PF04262"/>
    </source>
</evidence>
<dbReference type="EMBL" id="VUMM01000005">
    <property type="protein sequence ID" value="MSS01292.1"/>
    <property type="molecule type" value="Genomic_DNA"/>
</dbReference>
<protein>
    <recommendedName>
        <fullName evidence="2 9">Glutamate--cysteine ligase</fullName>
        <ecNumber evidence="2 9">6.3.2.2</ecNumber>
    </recommendedName>
</protein>
<evidence type="ECO:0000256" key="7">
    <source>
        <dbReference type="ARBA" id="ARBA00048819"/>
    </source>
</evidence>
<dbReference type="InterPro" id="IPR006334">
    <property type="entry name" value="Glut_cys_ligase"/>
</dbReference>
<evidence type="ECO:0000313" key="11">
    <source>
        <dbReference type="EMBL" id="MSS01292.1"/>
    </source>
</evidence>
<dbReference type="PANTHER" id="PTHR38761">
    <property type="entry name" value="GLUTAMATE--CYSTEINE LIGASE"/>
    <property type="match status" value="1"/>
</dbReference>
<evidence type="ECO:0000256" key="9">
    <source>
        <dbReference type="RuleBase" id="RU004391"/>
    </source>
</evidence>
<name>A0A7X2T3C1_9FIRM</name>
<dbReference type="GO" id="GO:0005829">
    <property type="term" value="C:cytosol"/>
    <property type="evidence" value="ECO:0007669"/>
    <property type="project" value="TreeGrafter"/>
</dbReference>
<evidence type="ECO:0000256" key="4">
    <source>
        <dbReference type="ARBA" id="ARBA00022684"/>
    </source>
</evidence>
<keyword evidence="12" id="KW-1185">Reference proteome</keyword>
<evidence type="ECO:0000313" key="12">
    <source>
        <dbReference type="Proteomes" id="UP000470082"/>
    </source>
</evidence>
<dbReference type="AlphaFoldDB" id="A0A7X2T3C1"/>
<comment type="caution">
    <text evidence="11">The sequence shown here is derived from an EMBL/GenBank/DDBJ whole genome shotgun (WGS) entry which is preliminary data.</text>
</comment>
<evidence type="ECO:0000256" key="2">
    <source>
        <dbReference type="ARBA" id="ARBA00012220"/>
    </source>
</evidence>
<keyword evidence="3 8" id="KW-0436">Ligase</keyword>
<dbReference type="Gene3D" id="3.30.590.20">
    <property type="match status" value="1"/>
</dbReference>
<keyword evidence="5" id="KW-0547">Nucleotide-binding</keyword>
<dbReference type="InterPro" id="IPR014746">
    <property type="entry name" value="Gln_synth/guanido_kin_cat_dom"/>
</dbReference>
<gene>
    <name evidence="11" type="ORF">FYJ50_04095</name>
</gene>
<keyword evidence="6" id="KW-0067">ATP-binding</keyword>
<dbReference type="GO" id="GO:0005524">
    <property type="term" value="F:ATP binding"/>
    <property type="evidence" value="ECO:0007669"/>
    <property type="project" value="UniProtKB-KW"/>
</dbReference>
<reference evidence="11 12" key="1">
    <citation type="submission" date="2019-08" db="EMBL/GenBank/DDBJ databases">
        <title>In-depth cultivation of the pig gut microbiome towards novel bacterial diversity and tailored functional studies.</title>
        <authorList>
            <person name="Wylensek D."/>
            <person name="Hitch T.C.A."/>
            <person name="Clavel T."/>
        </authorList>
    </citation>
    <scope>NUCLEOTIDE SEQUENCE [LARGE SCALE GENOMIC DNA]</scope>
    <source>
        <strain evidence="11 12">LKV-178-WT-2G</strain>
    </source>
</reference>
<comment type="similarity">
    <text evidence="8">Belongs to the glutamate--cysteine ligase type 1 family.</text>
</comment>
<dbReference type="Proteomes" id="UP000470082">
    <property type="component" value="Unassembled WGS sequence"/>
</dbReference>
<comment type="pathway">
    <text evidence="1 9">Sulfur metabolism; glutathione biosynthesis; glutathione from L-cysteine and L-glutamate: step 1/2.</text>
</comment>
<dbReference type="GO" id="GO:0006750">
    <property type="term" value="P:glutathione biosynthetic process"/>
    <property type="evidence" value="ECO:0007669"/>
    <property type="project" value="UniProtKB-UniPathway"/>
</dbReference>
<dbReference type="PANTHER" id="PTHR38761:SF1">
    <property type="entry name" value="GLUTAMATE--CYSTEINE LIGASE"/>
    <property type="match status" value="1"/>
</dbReference>
<feature type="domain" description="Glutamate--cysteine ligase" evidence="10">
    <location>
        <begin position="13"/>
        <end position="246"/>
    </location>
</feature>
<evidence type="ECO:0000256" key="6">
    <source>
        <dbReference type="ARBA" id="ARBA00022840"/>
    </source>
</evidence>
<organism evidence="11 12">
    <name type="scientific">Floccifex porci</name>
    <dbReference type="NCBI Taxonomy" id="2606629"/>
    <lineage>
        <taxon>Bacteria</taxon>
        <taxon>Bacillati</taxon>
        <taxon>Bacillota</taxon>
        <taxon>Erysipelotrichia</taxon>
        <taxon>Erysipelotrichales</taxon>
        <taxon>Erysipelotrichaceae</taxon>
        <taxon>Floccifex</taxon>
    </lineage>
</organism>
<dbReference type="EC" id="6.3.2.2" evidence="2 9"/>
<keyword evidence="4 8" id="KW-0317">Glutathione biosynthesis</keyword>
<dbReference type="UniPathway" id="UPA00142">
    <property type="reaction ID" value="UER00209"/>
</dbReference>
<sequence length="420" mass="49150">MIYKERFYMKEEWVKGHFGLEKESLRITRDGFLSKTKDPFMHSPYVTKDFCECQTEINTRVCSSPEQAIQALYEQIKYIQNTLVNLDEPELLWPFCNPPYIRNEKDIEIAEFEDPSKKEYREYLSNRYGKYKMALCGIHVNYSFSEDYIKEKWKDSNEDYFTFKNQFYLNVVQQAAKYGWLITMLCAASPVLDSSYSEKGVLGKTIFNGMASMRCSDLGYWNSFSPYFDYSSIQNYASSIQKYVDTGLIAAFSELYYPIRLKPKGINSLSSLQENGANHIELRMVDCNPLVKEGLDIRDLKFIELFLIWLSETQSDAMSLEEQIQAVQNFKNAAHYDLKTVKISIKGQDSFSGVKAGLKIIDQMKLLFKDCKSQMDILSFEEEKLENPEKRYAWILRKEYEKDFVSKGLKWALKQQEEAI</sequence>
<evidence type="ECO:0000256" key="1">
    <source>
        <dbReference type="ARBA" id="ARBA00005006"/>
    </source>
</evidence>
<dbReference type="Pfam" id="PF04262">
    <property type="entry name" value="Glu_cys_ligase"/>
    <property type="match status" value="1"/>
</dbReference>
<dbReference type="InterPro" id="IPR007370">
    <property type="entry name" value="Glu_cys_ligase"/>
</dbReference>
<proteinExistence type="inferred from homology"/>
<dbReference type="GO" id="GO:0046872">
    <property type="term" value="F:metal ion binding"/>
    <property type="evidence" value="ECO:0007669"/>
    <property type="project" value="TreeGrafter"/>
</dbReference>
<evidence type="ECO:0000256" key="3">
    <source>
        <dbReference type="ARBA" id="ARBA00022598"/>
    </source>
</evidence>
<dbReference type="SUPFAM" id="SSF55931">
    <property type="entry name" value="Glutamine synthetase/guanido kinase"/>
    <property type="match status" value="1"/>
</dbReference>